<dbReference type="Proteomes" id="UP000031631">
    <property type="component" value="Chromosome"/>
</dbReference>
<comment type="similarity">
    <text evidence="2">Belongs to the FlgN family.</text>
</comment>
<dbReference type="AlphaFoldDB" id="A0A7U6GIL7"/>
<feature type="region of interest" description="Disordered" evidence="5">
    <location>
        <begin position="145"/>
        <end position="165"/>
    </location>
</feature>
<evidence type="ECO:0000256" key="5">
    <source>
        <dbReference type="SAM" id="MobiDB-lite"/>
    </source>
</evidence>
<keyword evidence="6" id="KW-0966">Cell projection</keyword>
<reference evidence="6 7" key="1">
    <citation type="journal article" date="2014" name="PLoS ONE">
        <title>Physiological and genomic features of a novel sulfur-oxidizing gammaproteobacterium belonging to a previously uncultivated symbiotic lineage isolated from a hydrothermal vent.</title>
        <authorList>
            <person name="Nunoura T."/>
            <person name="Takaki Y."/>
            <person name="Kazama H."/>
            <person name="Kakuta J."/>
            <person name="Shimamura S."/>
            <person name="Makita H."/>
            <person name="Hirai M."/>
            <person name="Miyazaki M."/>
            <person name="Takai K."/>
        </authorList>
    </citation>
    <scope>NUCLEOTIDE SEQUENCE [LARGE SCALE GENOMIC DNA]</scope>
    <source>
        <strain evidence="6 7">Hiromi1</strain>
    </source>
</reference>
<gene>
    <name evidence="6" type="ORF">TBH_C1359</name>
</gene>
<evidence type="ECO:0000313" key="6">
    <source>
        <dbReference type="EMBL" id="BAO44282.1"/>
    </source>
</evidence>
<dbReference type="Pfam" id="PF05130">
    <property type="entry name" value="FlgN"/>
    <property type="match status" value="1"/>
</dbReference>
<protein>
    <submittedName>
        <fullName evidence="6">Flagella synthesis protein FlgN</fullName>
    </submittedName>
</protein>
<sequence>MMQSRCSTNPAAEIQRVLQAEHEAMEKLQQVLDRETRLLASGNDMEQLSQLVSRKNLLAVELRKLNEKREQLFAIAQSNSASADFESFLIEKDESGALLLLWQKLLSLTAICQEINQMNGAIINLNEQHVRQAISLLRSGSLSESNYDANGSTTRSKSSRFLGQA</sequence>
<dbReference type="EMBL" id="AP012273">
    <property type="protein sequence ID" value="BAO44282.1"/>
    <property type="molecule type" value="Genomic_DNA"/>
</dbReference>
<evidence type="ECO:0000256" key="2">
    <source>
        <dbReference type="ARBA" id="ARBA00007703"/>
    </source>
</evidence>
<dbReference type="SUPFAM" id="SSF140566">
    <property type="entry name" value="FlgN-like"/>
    <property type="match status" value="1"/>
</dbReference>
<dbReference type="Gene3D" id="1.20.58.300">
    <property type="entry name" value="FlgN-like"/>
    <property type="match status" value="1"/>
</dbReference>
<evidence type="ECO:0000313" key="7">
    <source>
        <dbReference type="Proteomes" id="UP000031631"/>
    </source>
</evidence>
<accession>A0A7U6GIL7</accession>
<keyword evidence="7" id="KW-1185">Reference proteome</keyword>
<dbReference type="GO" id="GO:0044780">
    <property type="term" value="P:bacterial-type flagellum assembly"/>
    <property type="evidence" value="ECO:0007669"/>
    <property type="project" value="InterPro"/>
</dbReference>
<evidence type="ECO:0000256" key="4">
    <source>
        <dbReference type="SAM" id="Coils"/>
    </source>
</evidence>
<organism evidence="6 7">
    <name type="scientific">Thiolapillus brandeum</name>
    <dbReference type="NCBI Taxonomy" id="1076588"/>
    <lineage>
        <taxon>Bacteria</taxon>
        <taxon>Pseudomonadati</taxon>
        <taxon>Pseudomonadota</taxon>
        <taxon>Gammaproteobacteria</taxon>
        <taxon>Chromatiales</taxon>
        <taxon>Sedimenticolaceae</taxon>
        <taxon>Thiolapillus</taxon>
    </lineage>
</organism>
<dbReference type="RefSeq" id="WP_041066913.1">
    <property type="nucleotide sequence ID" value="NZ_AP012273.1"/>
</dbReference>
<dbReference type="KEGG" id="tbn:TBH_C1359"/>
<name>A0A7U6GIL7_9GAMM</name>
<evidence type="ECO:0000256" key="1">
    <source>
        <dbReference type="ARBA" id="ARBA00002397"/>
    </source>
</evidence>
<keyword evidence="6" id="KW-0969">Cilium</keyword>
<dbReference type="InterPro" id="IPR036679">
    <property type="entry name" value="FlgN-like_sf"/>
</dbReference>
<comment type="function">
    <text evidence="1">Required for the efficient initiation of filament assembly.</text>
</comment>
<dbReference type="InterPro" id="IPR007809">
    <property type="entry name" value="FlgN-like"/>
</dbReference>
<proteinExistence type="inferred from homology"/>
<feature type="coiled-coil region" evidence="4">
    <location>
        <begin position="11"/>
        <end position="68"/>
    </location>
</feature>
<evidence type="ECO:0000256" key="3">
    <source>
        <dbReference type="ARBA" id="ARBA00022795"/>
    </source>
</evidence>
<keyword evidence="4" id="KW-0175">Coiled coil</keyword>
<keyword evidence="3" id="KW-1005">Bacterial flagellum biogenesis</keyword>
<keyword evidence="6" id="KW-0282">Flagellum</keyword>